<comment type="caution">
    <text evidence="2">The sequence shown here is derived from an EMBL/GenBank/DDBJ whole genome shotgun (WGS) entry which is preliminary data.</text>
</comment>
<evidence type="ECO:0000313" key="3">
    <source>
        <dbReference type="Proteomes" id="UP000245119"/>
    </source>
</evidence>
<protein>
    <submittedName>
        <fullName evidence="2">Uncharacterized protein</fullName>
    </submittedName>
</protein>
<accession>A0A2T7Q1C9</accession>
<name>A0A2T7Q1C9_POMCA</name>
<gene>
    <name evidence="2" type="ORF">C0Q70_02081</name>
</gene>
<evidence type="ECO:0000313" key="2">
    <source>
        <dbReference type="EMBL" id="PVD39450.1"/>
    </source>
</evidence>
<sequence>MSKISTGDCNQAAIARLHRPPGGGEDKDADTQSQHQQQGERDACTLLDIAARIVRTSPSRRPLVANSAGLRVYPVRAVFLHYREGGRADALAWIIGFWRKWTLVIAADTAQHQRLEPAVPAVGALSASAHISDLWVAPSLACRENNVDPLLVL</sequence>
<organism evidence="2 3">
    <name type="scientific">Pomacea canaliculata</name>
    <name type="common">Golden apple snail</name>
    <dbReference type="NCBI Taxonomy" id="400727"/>
    <lineage>
        <taxon>Eukaryota</taxon>
        <taxon>Metazoa</taxon>
        <taxon>Spiralia</taxon>
        <taxon>Lophotrochozoa</taxon>
        <taxon>Mollusca</taxon>
        <taxon>Gastropoda</taxon>
        <taxon>Caenogastropoda</taxon>
        <taxon>Architaenioglossa</taxon>
        <taxon>Ampullarioidea</taxon>
        <taxon>Ampullariidae</taxon>
        <taxon>Pomacea</taxon>
    </lineage>
</organism>
<feature type="region of interest" description="Disordered" evidence="1">
    <location>
        <begin position="16"/>
        <end position="41"/>
    </location>
</feature>
<dbReference type="AlphaFoldDB" id="A0A2T7Q1C9"/>
<proteinExistence type="predicted"/>
<keyword evidence="3" id="KW-1185">Reference proteome</keyword>
<dbReference type="Proteomes" id="UP000245119">
    <property type="component" value="Linkage Group LG1"/>
</dbReference>
<dbReference type="EMBL" id="PZQS01000001">
    <property type="protein sequence ID" value="PVD39450.1"/>
    <property type="molecule type" value="Genomic_DNA"/>
</dbReference>
<reference evidence="2 3" key="1">
    <citation type="submission" date="2018-04" db="EMBL/GenBank/DDBJ databases">
        <title>The genome of golden apple snail Pomacea canaliculata provides insight into stress tolerance and invasive adaptation.</title>
        <authorList>
            <person name="Liu C."/>
            <person name="Liu B."/>
            <person name="Ren Y."/>
            <person name="Zhang Y."/>
            <person name="Wang H."/>
            <person name="Li S."/>
            <person name="Jiang F."/>
            <person name="Yin L."/>
            <person name="Zhang G."/>
            <person name="Qian W."/>
            <person name="Fan W."/>
        </authorList>
    </citation>
    <scope>NUCLEOTIDE SEQUENCE [LARGE SCALE GENOMIC DNA]</scope>
    <source>
        <strain evidence="2">SZHN2017</strain>
        <tissue evidence="2">Muscle</tissue>
    </source>
</reference>
<evidence type="ECO:0000256" key="1">
    <source>
        <dbReference type="SAM" id="MobiDB-lite"/>
    </source>
</evidence>